<accession>A0A0R0HTF2</accession>
<evidence type="ECO:0000313" key="1">
    <source>
        <dbReference type="EMBL" id="KRH33901.1"/>
    </source>
</evidence>
<evidence type="ECO:0000313" key="3">
    <source>
        <dbReference type="Proteomes" id="UP000008827"/>
    </source>
</evidence>
<sequence length="76" mass="8632">MKFSNFCILVSFRTQGGGWRKRKTLRNSLVFLFDLFKIPSSGVTDFLGFADTPRNLITFPNVPDGYFGCNSSKMQL</sequence>
<reference evidence="2" key="2">
    <citation type="submission" date="2018-02" db="UniProtKB">
        <authorList>
            <consortium name="EnsemblPlants"/>
        </authorList>
    </citation>
    <scope>IDENTIFICATION</scope>
    <source>
        <strain evidence="2">Williams 82</strain>
    </source>
</reference>
<gene>
    <name evidence="1" type="ORF">GLYMA_10G152600</name>
</gene>
<reference evidence="1" key="3">
    <citation type="submission" date="2018-07" db="EMBL/GenBank/DDBJ databases">
        <title>WGS assembly of Glycine max.</title>
        <authorList>
            <person name="Schmutz J."/>
            <person name="Cannon S."/>
            <person name="Schlueter J."/>
            <person name="Ma J."/>
            <person name="Mitros T."/>
            <person name="Nelson W."/>
            <person name="Hyten D."/>
            <person name="Song Q."/>
            <person name="Thelen J."/>
            <person name="Cheng J."/>
            <person name="Xu D."/>
            <person name="Hellsten U."/>
            <person name="May G."/>
            <person name="Yu Y."/>
            <person name="Sakurai T."/>
            <person name="Umezawa T."/>
            <person name="Bhattacharyya M."/>
            <person name="Sandhu D."/>
            <person name="Valliyodan B."/>
            <person name="Lindquist E."/>
            <person name="Peto M."/>
            <person name="Grant D."/>
            <person name="Shu S."/>
            <person name="Goodstein D."/>
            <person name="Barry K."/>
            <person name="Futrell-Griggs M."/>
            <person name="Abernathy B."/>
            <person name="Du J."/>
            <person name="Tian Z."/>
            <person name="Zhu L."/>
            <person name="Gill N."/>
            <person name="Joshi T."/>
            <person name="Libault M."/>
            <person name="Sethuraman A."/>
            <person name="Zhang X."/>
            <person name="Shinozaki K."/>
            <person name="Nguyen H."/>
            <person name="Wing R."/>
            <person name="Cregan P."/>
            <person name="Specht J."/>
            <person name="Grimwood J."/>
            <person name="Rokhsar D."/>
            <person name="Stacey G."/>
            <person name="Shoemaker R."/>
            <person name="Jackson S."/>
        </authorList>
    </citation>
    <scope>NUCLEOTIDE SEQUENCE</scope>
    <source>
        <tissue evidence="1">Callus</tissue>
    </source>
</reference>
<evidence type="ECO:0000313" key="2">
    <source>
        <dbReference type="EnsemblPlants" id="KRH33901"/>
    </source>
</evidence>
<reference evidence="1 2" key="1">
    <citation type="journal article" date="2010" name="Nature">
        <title>Genome sequence of the palaeopolyploid soybean.</title>
        <authorList>
            <person name="Schmutz J."/>
            <person name="Cannon S.B."/>
            <person name="Schlueter J."/>
            <person name="Ma J."/>
            <person name="Mitros T."/>
            <person name="Nelson W."/>
            <person name="Hyten D.L."/>
            <person name="Song Q."/>
            <person name="Thelen J.J."/>
            <person name="Cheng J."/>
            <person name="Xu D."/>
            <person name="Hellsten U."/>
            <person name="May G.D."/>
            <person name="Yu Y."/>
            <person name="Sakurai T."/>
            <person name="Umezawa T."/>
            <person name="Bhattacharyya M.K."/>
            <person name="Sandhu D."/>
            <person name="Valliyodan B."/>
            <person name="Lindquist E."/>
            <person name="Peto M."/>
            <person name="Grant D."/>
            <person name="Shu S."/>
            <person name="Goodstein D."/>
            <person name="Barry K."/>
            <person name="Futrell-Griggs M."/>
            <person name="Abernathy B."/>
            <person name="Du J."/>
            <person name="Tian Z."/>
            <person name="Zhu L."/>
            <person name="Gill N."/>
            <person name="Joshi T."/>
            <person name="Libault M."/>
            <person name="Sethuraman A."/>
            <person name="Zhang X.-C."/>
            <person name="Shinozaki K."/>
            <person name="Nguyen H.T."/>
            <person name="Wing R.A."/>
            <person name="Cregan P."/>
            <person name="Specht J."/>
            <person name="Grimwood J."/>
            <person name="Rokhsar D."/>
            <person name="Stacey G."/>
            <person name="Shoemaker R.C."/>
            <person name="Jackson S.A."/>
        </authorList>
    </citation>
    <scope>NUCLEOTIDE SEQUENCE [LARGE SCALE GENOMIC DNA]</scope>
    <source>
        <strain evidence="2">cv. Williams 82</strain>
        <tissue evidence="1">Callus</tissue>
    </source>
</reference>
<protein>
    <submittedName>
        <fullName evidence="1 2">Uncharacterized protein</fullName>
    </submittedName>
</protein>
<dbReference type="EnsemblPlants" id="KRH33901">
    <property type="protein sequence ID" value="KRH33901"/>
    <property type="gene ID" value="GLYMA_10G152600"/>
</dbReference>
<dbReference type="InParanoid" id="A0A0R0HTF2"/>
<dbReference type="EMBL" id="CM000843">
    <property type="protein sequence ID" value="KRH33901.1"/>
    <property type="molecule type" value="Genomic_DNA"/>
</dbReference>
<dbReference type="Proteomes" id="UP000008827">
    <property type="component" value="Chromosome 10"/>
</dbReference>
<keyword evidence="3" id="KW-1185">Reference proteome</keyword>
<dbReference type="AlphaFoldDB" id="A0A0R0HTF2"/>
<organism evidence="1">
    <name type="scientific">Glycine max</name>
    <name type="common">Soybean</name>
    <name type="synonym">Glycine hispida</name>
    <dbReference type="NCBI Taxonomy" id="3847"/>
    <lineage>
        <taxon>Eukaryota</taxon>
        <taxon>Viridiplantae</taxon>
        <taxon>Streptophyta</taxon>
        <taxon>Embryophyta</taxon>
        <taxon>Tracheophyta</taxon>
        <taxon>Spermatophyta</taxon>
        <taxon>Magnoliopsida</taxon>
        <taxon>eudicotyledons</taxon>
        <taxon>Gunneridae</taxon>
        <taxon>Pentapetalae</taxon>
        <taxon>rosids</taxon>
        <taxon>fabids</taxon>
        <taxon>Fabales</taxon>
        <taxon>Fabaceae</taxon>
        <taxon>Papilionoideae</taxon>
        <taxon>50 kb inversion clade</taxon>
        <taxon>NPAAA clade</taxon>
        <taxon>indigoferoid/millettioid clade</taxon>
        <taxon>Phaseoleae</taxon>
        <taxon>Glycine</taxon>
        <taxon>Glycine subgen. Soja</taxon>
    </lineage>
</organism>
<dbReference type="Gramene" id="KRH33901">
    <property type="protein sequence ID" value="KRH33901"/>
    <property type="gene ID" value="GLYMA_10G152600"/>
</dbReference>
<proteinExistence type="predicted"/>
<name>A0A0R0HTF2_SOYBN</name>